<feature type="compositionally biased region" description="Low complexity" evidence="1">
    <location>
        <begin position="141"/>
        <end position="151"/>
    </location>
</feature>
<dbReference type="Gramene" id="PUZ61644">
    <property type="protein sequence ID" value="PUZ61644"/>
    <property type="gene ID" value="GQ55_4G293000"/>
</dbReference>
<feature type="compositionally biased region" description="Pro residues" evidence="1">
    <location>
        <begin position="129"/>
        <end position="140"/>
    </location>
</feature>
<protein>
    <submittedName>
        <fullName evidence="2">Uncharacterized protein</fullName>
    </submittedName>
</protein>
<evidence type="ECO:0000313" key="3">
    <source>
        <dbReference type="Proteomes" id="UP000244336"/>
    </source>
</evidence>
<feature type="region of interest" description="Disordered" evidence="1">
    <location>
        <begin position="1"/>
        <end position="35"/>
    </location>
</feature>
<evidence type="ECO:0000256" key="1">
    <source>
        <dbReference type="SAM" id="MobiDB-lite"/>
    </source>
</evidence>
<feature type="region of interest" description="Disordered" evidence="1">
    <location>
        <begin position="89"/>
        <end position="176"/>
    </location>
</feature>
<reference evidence="2 3" key="1">
    <citation type="submission" date="2018-04" db="EMBL/GenBank/DDBJ databases">
        <title>WGS assembly of Panicum hallii var. hallii HAL2.</title>
        <authorList>
            <person name="Lovell J."/>
            <person name="Jenkins J."/>
            <person name="Lowry D."/>
            <person name="Mamidi S."/>
            <person name="Sreedasyam A."/>
            <person name="Weng X."/>
            <person name="Barry K."/>
            <person name="Bonette J."/>
            <person name="Campitelli B."/>
            <person name="Daum C."/>
            <person name="Gordon S."/>
            <person name="Gould B."/>
            <person name="Lipzen A."/>
            <person name="MacQueen A."/>
            <person name="Palacio-Mejia J."/>
            <person name="Plott C."/>
            <person name="Shakirov E."/>
            <person name="Shu S."/>
            <person name="Yoshinaga Y."/>
            <person name="Zane M."/>
            <person name="Rokhsar D."/>
            <person name="Grimwood J."/>
            <person name="Schmutz J."/>
            <person name="Juenger T."/>
        </authorList>
    </citation>
    <scope>NUCLEOTIDE SEQUENCE [LARGE SCALE GENOMIC DNA]</scope>
    <source>
        <strain evidence="3">cv. HAL2</strain>
    </source>
</reference>
<evidence type="ECO:0000313" key="2">
    <source>
        <dbReference type="EMBL" id="PUZ61644.1"/>
    </source>
</evidence>
<keyword evidence="3" id="KW-1185">Reference proteome</keyword>
<name>A0A2T7E1F8_9POAL</name>
<sequence length="221" mass="23676">MLIWQENYKERRPGSPPRPFVPRLPSQRHGDDTPKAGLRFIRDRLLPAPPPAQTSLPPFHARSVPRSADAPSLCSRVRFPACSVPRWAPARSRRVRSRARSIAPPSPPPRHGFTLCSPEKSPMRSLCLPPLPARPAPPAPSSSTAPSARTRGGAGGGRCAAPAPPGPLPLRRSSPSGSLACEAACDRQGKGERRKDLRAGKQGICGIFLRASSFLFVLCGA</sequence>
<organism evidence="2 3">
    <name type="scientific">Panicum hallii var. hallii</name>
    <dbReference type="NCBI Taxonomy" id="1504633"/>
    <lineage>
        <taxon>Eukaryota</taxon>
        <taxon>Viridiplantae</taxon>
        <taxon>Streptophyta</taxon>
        <taxon>Embryophyta</taxon>
        <taxon>Tracheophyta</taxon>
        <taxon>Spermatophyta</taxon>
        <taxon>Magnoliopsida</taxon>
        <taxon>Liliopsida</taxon>
        <taxon>Poales</taxon>
        <taxon>Poaceae</taxon>
        <taxon>PACMAD clade</taxon>
        <taxon>Panicoideae</taxon>
        <taxon>Panicodae</taxon>
        <taxon>Paniceae</taxon>
        <taxon>Panicinae</taxon>
        <taxon>Panicum</taxon>
        <taxon>Panicum sect. Panicum</taxon>
    </lineage>
</organism>
<accession>A0A2T7E1F8</accession>
<dbReference type="EMBL" id="CM009752">
    <property type="protein sequence ID" value="PUZ61644.1"/>
    <property type="molecule type" value="Genomic_DNA"/>
</dbReference>
<dbReference type="Proteomes" id="UP000244336">
    <property type="component" value="Chromosome 4"/>
</dbReference>
<dbReference type="AlphaFoldDB" id="A0A2T7E1F8"/>
<proteinExistence type="predicted"/>
<gene>
    <name evidence="2" type="ORF">GQ55_4G293000</name>
</gene>